<feature type="transmembrane region" description="Helical" evidence="1">
    <location>
        <begin position="106"/>
        <end position="128"/>
    </location>
</feature>
<gene>
    <name evidence="2" type="ORF">C1280_06430</name>
</gene>
<feature type="transmembrane region" description="Helical" evidence="1">
    <location>
        <begin position="6"/>
        <end position="29"/>
    </location>
</feature>
<dbReference type="Proteomes" id="UP000245802">
    <property type="component" value="Chromosome"/>
</dbReference>
<accession>A0A2Z3GVW7</accession>
<protein>
    <submittedName>
        <fullName evidence="2">Uncharacterized protein</fullName>
    </submittedName>
</protein>
<dbReference type="EMBL" id="CP025958">
    <property type="protein sequence ID" value="AWM36691.1"/>
    <property type="molecule type" value="Genomic_DNA"/>
</dbReference>
<dbReference type="AlphaFoldDB" id="A0A2Z3GVW7"/>
<name>A0A2Z3GVW7_9BACT</name>
<dbReference type="KEGG" id="gog:C1280_06430"/>
<proteinExistence type="predicted"/>
<evidence type="ECO:0000256" key="1">
    <source>
        <dbReference type="SAM" id="Phobius"/>
    </source>
</evidence>
<feature type="transmembrane region" description="Helical" evidence="1">
    <location>
        <begin position="135"/>
        <end position="162"/>
    </location>
</feature>
<keyword evidence="1" id="KW-0472">Membrane</keyword>
<evidence type="ECO:0000313" key="2">
    <source>
        <dbReference type="EMBL" id="AWM36691.1"/>
    </source>
</evidence>
<reference evidence="2 3" key="1">
    <citation type="submission" date="2018-01" db="EMBL/GenBank/DDBJ databases">
        <title>G. obscuriglobus.</title>
        <authorList>
            <person name="Franke J."/>
            <person name="Blomberg W."/>
            <person name="Selmecki A."/>
        </authorList>
    </citation>
    <scope>NUCLEOTIDE SEQUENCE [LARGE SCALE GENOMIC DNA]</scope>
    <source>
        <strain evidence="2 3">DSM 5831</strain>
    </source>
</reference>
<organism evidence="2 3">
    <name type="scientific">Gemmata obscuriglobus</name>
    <dbReference type="NCBI Taxonomy" id="114"/>
    <lineage>
        <taxon>Bacteria</taxon>
        <taxon>Pseudomonadati</taxon>
        <taxon>Planctomycetota</taxon>
        <taxon>Planctomycetia</taxon>
        <taxon>Gemmatales</taxon>
        <taxon>Gemmataceae</taxon>
        <taxon>Gemmata</taxon>
    </lineage>
</organism>
<feature type="transmembrane region" description="Helical" evidence="1">
    <location>
        <begin position="79"/>
        <end position="100"/>
    </location>
</feature>
<evidence type="ECO:0000313" key="3">
    <source>
        <dbReference type="Proteomes" id="UP000245802"/>
    </source>
</evidence>
<sequence>MDPAAGLVALLCVMGVMVPVALWIGSVILRAAIGLTNKVVGGSTPDLTYYDEPEGYRRYRQDPSELAIPMPSTGKAMGILLVVGLVDFVVRAAIMMAAALNGGDGSMAALIALPVSLVVQVTMLSSLLPTTLGRAVVVLVFQFVIVMLIAAVLGAAVVAFAVGMAGSR</sequence>
<keyword evidence="1" id="KW-0812">Transmembrane</keyword>
<keyword evidence="1" id="KW-1133">Transmembrane helix</keyword>
<dbReference type="RefSeq" id="WP_010052312.1">
    <property type="nucleotide sequence ID" value="NZ_CP025958.1"/>
</dbReference>
<keyword evidence="3" id="KW-1185">Reference proteome</keyword>